<evidence type="ECO:0000313" key="1">
    <source>
        <dbReference type="EMBL" id="STI88436.1"/>
    </source>
</evidence>
<dbReference type="GO" id="GO:0004197">
    <property type="term" value="F:cysteine-type endopeptidase activity"/>
    <property type="evidence" value="ECO:0007669"/>
    <property type="project" value="InterPro"/>
</dbReference>
<sequence length="50" mass="5746">MAPEDRPNELGMLTNRTSYEVPQGVKCEIDEMVRTLQPRYGASETYLKNI</sequence>
<protein>
    <submittedName>
        <fullName evidence="1">T3SS effector EspG</fullName>
    </submittedName>
</protein>
<gene>
    <name evidence="1" type="primary">espG_2</name>
    <name evidence="1" type="ORF">NCTC8622_07635</name>
</gene>
<evidence type="ECO:0000313" key="2">
    <source>
        <dbReference type="Proteomes" id="UP000254079"/>
    </source>
</evidence>
<dbReference type="Pfam" id="PF06872">
    <property type="entry name" value="EspG"/>
    <property type="match status" value="1"/>
</dbReference>
<dbReference type="EMBL" id="UGCP01000002">
    <property type="protein sequence ID" value="STI88436.1"/>
    <property type="molecule type" value="Genomic_DNA"/>
</dbReference>
<accession>A0A376UG23</accession>
<dbReference type="Proteomes" id="UP000254079">
    <property type="component" value="Unassembled WGS sequence"/>
</dbReference>
<name>A0A376UG23_ECOLX</name>
<reference evidence="1 2" key="1">
    <citation type="submission" date="2018-06" db="EMBL/GenBank/DDBJ databases">
        <authorList>
            <consortium name="Pathogen Informatics"/>
            <person name="Doyle S."/>
        </authorList>
    </citation>
    <scope>NUCLEOTIDE SEQUENCE [LARGE SCALE GENOMIC DNA]</scope>
    <source>
        <strain evidence="1 2">NCTC8622</strain>
    </source>
</reference>
<dbReference type="InterPro" id="IPR009669">
    <property type="entry name" value="Cys_protease_VirA/EspG"/>
</dbReference>
<dbReference type="AlphaFoldDB" id="A0A376UG23"/>
<proteinExistence type="predicted"/>
<organism evidence="1 2">
    <name type="scientific">Escherichia coli</name>
    <dbReference type="NCBI Taxonomy" id="562"/>
    <lineage>
        <taxon>Bacteria</taxon>
        <taxon>Pseudomonadati</taxon>
        <taxon>Pseudomonadota</taxon>
        <taxon>Gammaproteobacteria</taxon>
        <taxon>Enterobacterales</taxon>
        <taxon>Enterobacteriaceae</taxon>
        <taxon>Escherichia</taxon>
    </lineage>
</organism>